<reference evidence="1 2" key="1">
    <citation type="submission" date="2021-06" db="EMBL/GenBank/DDBJ databases">
        <authorList>
            <person name="Palmer J.M."/>
        </authorList>
    </citation>
    <scope>NUCLEOTIDE SEQUENCE [LARGE SCALE GENOMIC DNA]</scope>
    <source>
        <strain evidence="1 2">AS_MEX2019</strain>
        <tissue evidence="1">Muscle</tissue>
    </source>
</reference>
<evidence type="ECO:0000313" key="1">
    <source>
        <dbReference type="EMBL" id="MEQ2280522.1"/>
    </source>
</evidence>
<name>A0ABV0XGE9_9TELE</name>
<sequence length="107" mass="11058">MSTRVKRHKDDPVLSFGAFFFTPSSSDTILVHMVAPLSLICCAGSPLTLPPVSLLSSALSFSAAYNSTVNALVAAATSTKRVQCLLVASALNKTGDLSSIMAAGVQI</sequence>
<keyword evidence="2" id="KW-1185">Reference proteome</keyword>
<protein>
    <submittedName>
        <fullName evidence="1">Uncharacterized protein</fullName>
    </submittedName>
</protein>
<comment type="caution">
    <text evidence="1">The sequence shown here is derived from an EMBL/GenBank/DDBJ whole genome shotgun (WGS) entry which is preliminary data.</text>
</comment>
<proteinExistence type="predicted"/>
<gene>
    <name evidence="1" type="ORF">AMECASPLE_020783</name>
</gene>
<dbReference type="EMBL" id="JAHRIP010001753">
    <property type="protein sequence ID" value="MEQ2280522.1"/>
    <property type="molecule type" value="Genomic_DNA"/>
</dbReference>
<organism evidence="1 2">
    <name type="scientific">Ameca splendens</name>
    <dbReference type="NCBI Taxonomy" id="208324"/>
    <lineage>
        <taxon>Eukaryota</taxon>
        <taxon>Metazoa</taxon>
        <taxon>Chordata</taxon>
        <taxon>Craniata</taxon>
        <taxon>Vertebrata</taxon>
        <taxon>Euteleostomi</taxon>
        <taxon>Actinopterygii</taxon>
        <taxon>Neopterygii</taxon>
        <taxon>Teleostei</taxon>
        <taxon>Neoteleostei</taxon>
        <taxon>Acanthomorphata</taxon>
        <taxon>Ovalentaria</taxon>
        <taxon>Atherinomorphae</taxon>
        <taxon>Cyprinodontiformes</taxon>
        <taxon>Goodeidae</taxon>
        <taxon>Ameca</taxon>
    </lineage>
</organism>
<accession>A0ABV0XGE9</accession>
<evidence type="ECO:0000313" key="2">
    <source>
        <dbReference type="Proteomes" id="UP001469553"/>
    </source>
</evidence>
<dbReference type="Proteomes" id="UP001469553">
    <property type="component" value="Unassembled WGS sequence"/>
</dbReference>